<feature type="region of interest" description="Disordered" evidence="1">
    <location>
        <begin position="1"/>
        <end position="21"/>
    </location>
</feature>
<proteinExistence type="predicted"/>
<organism evidence="2 3">
    <name type="scientific">Vanilla planifolia</name>
    <name type="common">Vanilla</name>
    <dbReference type="NCBI Taxonomy" id="51239"/>
    <lineage>
        <taxon>Eukaryota</taxon>
        <taxon>Viridiplantae</taxon>
        <taxon>Streptophyta</taxon>
        <taxon>Embryophyta</taxon>
        <taxon>Tracheophyta</taxon>
        <taxon>Spermatophyta</taxon>
        <taxon>Magnoliopsida</taxon>
        <taxon>Liliopsida</taxon>
        <taxon>Asparagales</taxon>
        <taxon>Orchidaceae</taxon>
        <taxon>Vanilloideae</taxon>
        <taxon>Vanilleae</taxon>
        <taxon>Vanilla</taxon>
    </lineage>
</organism>
<dbReference type="AlphaFoldDB" id="A0A835UXL4"/>
<evidence type="ECO:0000313" key="3">
    <source>
        <dbReference type="Proteomes" id="UP000639772"/>
    </source>
</evidence>
<dbReference type="EMBL" id="JADCNM010000006">
    <property type="protein sequence ID" value="KAG0477787.1"/>
    <property type="molecule type" value="Genomic_DNA"/>
</dbReference>
<sequence length="140" mass="14803">MGETIRTVREGNRTGGVDRKSRGVEEGVVSGVDEVAVAEDLAAEICIERFQEGGPIVRTVELVPPPGDACPGGWILGRLGEEVTEVVEAARRGIVVIIAGKERWEAEGGVDEAAGTRRQGSGRRCDAEASPDLRCGFGCR</sequence>
<reference evidence="2 3" key="1">
    <citation type="journal article" date="2020" name="Nat. Food">
        <title>A phased Vanilla planifolia genome enables genetic improvement of flavour and production.</title>
        <authorList>
            <person name="Hasing T."/>
            <person name="Tang H."/>
            <person name="Brym M."/>
            <person name="Khazi F."/>
            <person name="Huang T."/>
            <person name="Chambers A.H."/>
        </authorList>
    </citation>
    <scope>NUCLEOTIDE SEQUENCE [LARGE SCALE GENOMIC DNA]</scope>
    <source>
        <tissue evidence="2">Leaf</tissue>
    </source>
</reference>
<gene>
    <name evidence="2" type="ORF">HPP92_012506</name>
</gene>
<name>A0A835UXL4_VANPL</name>
<comment type="caution">
    <text evidence="2">The sequence shown here is derived from an EMBL/GenBank/DDBJ whole genome shotgun (WGS) entry which is preliminary data.</text>
</comment>
<protein>
    <submittedName>
        <fullName evidence="2">Uncharacterized protein</fullName>
    </submittedName>
</protein>
<evidence type="ECO:0000256" key="1">
    <source>
        <dbReference type="SAM" id="MobiDB-lite"/>
    </source>
</evidence>
<dbReference type="Proteomes" id="UP000639772">
    <property type="component" value="Chromosome 6"/>
</dbReference>
<accession>A0A835UXL4</accession>
<evidence type="ECO:0000313" key="2">
    <source>
        <dbReference type="EMBL" id="KAG0477787.1"/>
    </source>
</evidence>